<keyword evidence="3" id="KW-0731">Sigma factor</keyword>
<dbReference type="Gene3D" id="1.10.10.10">
    <property type="entry name" value="Winged helix-like DNA-binding domain superfamily/Winged helix DNA-binding domain"/>
    <property type="match status" value="1"/>
</dbReference>
<dbReference type="Pfam" id="PF04542">
    <property type="entry name" value="Sigma70_r2"/>
    <property type="match status" value="1"/>
</dbReference>
<sequence length="194" mass="22473">MDVPELLDQLKAGREDVFSSIFNAHWEGLFREAYYRLKNYNEAQDLVQDVFTDFWQRRHSLEIHTTLAAYLYSAMKYRVIRHITRARLHQDVIDHLVFQMTVFEDSIVDAIAAGEVQKTLEDAVASFPENMRDIFLLRNQDFTVAEIAEALGLSSQTVKNNTSEALKRLKTVLAEKHPDISSSLYIFLLLFIKS</sequence>
<dbReference type="GO" id="GO:0003677">
    <property type="term" value="F:DNA binding"/>
    <property type="evidence" value="ECO:0007669"/>
    <property type="project" value="InterPro"/>
</dbReference>
<dbReference type="EMBL" id="VNHX01000009">
    <property type="protein sequence ID" value="TYP95821.1"/>
    <property type="molecule type" value="Genomic_DNA"/>
</dbReference>
<keyword evidence="8" id="KW-1185">Reference proteome</keyword>
<dbReference type="InterPro" id="IPR014284">
    <property type="entry name" value="RNA_pol_sigma-70_dom"/>
</dbReference>
<dbReference type="Gene3D" id="1.10.1740.10">
    <property type="match status" value="1"/>
</dbReference>
<evidence type="ECO:0000259" key="6">
    <source>
        <dbReference type="Pfam" id="PF08281"/>
    </source>
</evidence>
<feature type="domain" description="RNA polymerase sigma factor 70 region 4 type 2" evidence="6">
    <location>
        <begin position="120"/>
        <end position="169"/>
    </location>
</feature>
<dbReference type="GO" id="GO:0016987">
    <property type="term" value="F:sigma factor activity"/>
    <property type="evidence" value="ECO:0007669"/>
    <property type="project" value="UniProtKB-KW"/>
</dbReference>
<evidence type="ECO:0000259" key="5">
    <source>
        <dbReference type="Pfam" id="PF04542"/>
    </source>
</evidence>
<evidence type="ECO:0000256" key="4">
    <source>
        <dbReference type="ARBA" id="ARBA00023163"/>
    </source>
</evidence>
<organism evidence="7 8">
    <name type="scientific">Sphingobacterium allocomposti</name>
    <dbReference type="NCBI Taxonomy" id="415956"/>
    <lineage>
        <taxon>Bacteria</taxon>
        <taxon>Pseudomonadati</taxon>
        <taxon>Bacteroidota</taxon>
        <taxon>Sphingobacteriia</taxon>
        <taxon>Sphingobacteriales</taxon>
        <taxon>Sphingobacteriaceae</taxon>
        <taxon>Sphingobacterium</taxon>
    </lineage>
</organism>
<keyword evidence="4" id="KW-0804">Transcription</keyword>
<evidence type="ECO:0000256" key="2">
    <source>
        <dbReference type="ARBA" id="ARBA00023015"/>
    </source>
</evidence>
<comment type="similarity">
    <text evidence="1">Belongs to the sigma-70 factor family. ECF subfamily.</text>
</comment>
<evidence type="ECO:0000313" key="8">
    <source>
        <dbReference type="Proteomes" id="UP000325105"/>
    </source>
</evidence>
<protein>
    <submittedName>
        <fullName evidence="7">RNA polymerase sigma-70 factor (ECF subfamily)</fullName>
    </submittedName>
</protein>
<reference evidence="7 8" key="1">
    <citation type="submission" date="2019-07" db="EMBL/GenBank/DDBJ databases">
        <title>Genomic Encyclopedia of Archaeal and Bacterial Type Strains, Phase II (KMG-II): from individual species to whole genera.</title>
        <authorList>
            <person name="Goeker M."/>
        </authorList>
    </citation>
    <scope>NUCLEOTIDE SEQUENCE [LARGE SCALE GENOMIC DNA]</scope>
    <source>
        <strain evidence="7 8">DSM 18850</strain>
    </source>
</reference>
<evidence type="ECO:0000256" key="1">
    <source>
        <dbReference type="ARBA" id="ARBA00010641"/>
    </source>
</evidence>
<dbReference type="InterPro" id="IPR013249">
    <property type="entry name" value="RNA_pol_sigma70_r4_t2"/>
</dbReference>
<evidence type="ECO:0000313" key="7">
    <source>
        <dbReference type="EMBL" id="TYP95821.1"/>
    </source>
</evidence>
<proteinExistence type="inferred from homology"/>
<keyword evidence="2" id="KW-0805">Transcription regulation</keyword>
<comment type="caution">
    <text evidence="7">The sequence shown here is derived from an EMBL/GenBank/DDBJ whole genome shotgun (WGS) entry which is preliminary data.</text>
</comment>
<dbReference type="Pfam" id="PF08281">
    <property type="entry name" value="Sigma70_r4_2"/>
    <property type="match status" value="1"/>
</dbReference>
<dbReference type="Proteomes" id="UP000325105">
    <property type="component" value="Unassembled WGS sequence"/>
</dbReference>
<accession>A0A5S5DIS2</accession>
<dbReference type="PANTHER" id="PTHR43133:SF46">
    <property type="entry name" value="RNA POLYMERASE SIGMA-70 FACTOR ECF SUBFAMILY"/>
    <property type="match status" value="1"/>
</dbReference>
<name>A0A5S5DIS2_9SPHI</name>
<dbReference type="InterPro" id="IPR013325">
    <property type="entry name" value="RNA_pol_sigma_r2"/>
</dbReference>
<dbReference type="InterPro" id="IPR007627">
    <property type="entry name" value="RNA_pol_sigma70_r2"/>
</dbReference>
<dbReference type="PANTHER" id="PTHR43133">
    <property type="entry name" value="RNA POLYMERASE ECF-TYPE SIGMA FACTO"/>
    <property type="match status" value="1"/>
</dbReference>
<dbReference type="GO" id="GO:0006352">
    <property type="term" value="P:DNA-templated transcription initiation"/>
    <property type="evidence" value="ECO:0007669"/>
    <property type="project" value="InterPro"/>
</dbReference>
<dbReference type="SUPFAM" id="SSF88659">
    <property type="entry name" value="Sigma3 and sigma4 domains of RNA polymerase sigma factors"/>
    <property type="match status" value="1"/>
</dbReference>
<dbReference type="InterPro" id="IPR036388">
    <property type="entry name" value="WH-like_DNA-bd_sf"/>
</dbReference>
<dbReference type="InterPro" id="IPR013324">
    <property type="entry name" value="RNA_pol_sigma_r3/r4-like"/>
</dbReference>
<dbReference type="AlphaFoldDB" id="A0A5S5DIS2"/>
<dbReference type="NCBIfam" id="TIGR02937">
    <property type="entry name" value="sigma70-ECF"/>
    <property type="match status" value="1"/>
</dbReference>
<feature type="domain" description="RNA polymerase sigma-70 region 2" evidence="5">
    <location>
        <begin position="23"/>
        <end position="87"/>
    </location>
</feature>
<dbReference type="InterPro" id="IPR039425">
    <property type="entry name" value="RNA_pol_sigma-70-like"/>
</dbReference>
<dbReference type="SUPFAM" id="SSF88946">
    <property type="entry name" value="Sigma2 domain of RNA polymerase sigma factors"/>
    <property type="match status" value="1"/>
</dbReference>
<evidence type="ECO:0000256" key="3">
    <source>
        <dbReference type="ARBA" id="ARBA00023082"/>
    </source>
</evidence>
<gene>
    <name evidence="7" type="ORF">BC792_10917</name>
</gene>